<dbReference type="InterPro" id="IPR036457">
    <property type="entry name" value="PPM-type-like_dom_sf"/>
</dbReference>
<evidence type="ECO:0000259" key="2">
    <source>
        <dbReference type="PROSITE" id="PS51746"/>
    </source>
</evidence>
<dbReference type="RefSeq" id="XP_013893198.1">
    <property type="nucleotide sequence ID" value="XM_014037744.1"/>
</dbReference>
<dbReference type="PROSITE" id="PS51746">
    <property type="entry name" value="PPM_2"/>
    <property type="match status" value="1"/>
</dbReference>
<dbReference type="KEGG" id="mng:MNEG_13784"/>
<evidence type="ECO:0000313" key="4">
    <source>
        <dbReference type="Proteomes" id="UP000054498"/>
    </source>
</evidence>
<evidence type="ECO:0000256" key="1">
    <source>
        <dbReference type="SAM" id="MobiDB-lite"/>
    </source>
</evidence>
<keyword evidence="4" id="KW-1185">Reference proteome</keyword>
<feature type="region of interest" description="Disordered" evidence="1">
    <location>
        <begin position="169"/>
        <end position="194"/>
    </location>
</feature>
<organism evidence="3 4">
    <name type="scientific">Monoraphidium neglectum</name>
    <dbReference type="NCBI Taxonomy" id="145388"/>
    <lineage>
        <taxon>Eukaryota</taxon>
        <taxon>Viridiplantae</taxon>
        <taxon>Chlorophyta</taxon>
        <taxon>core chlorophytes</taxon>
        <taxon>Chlorophyceae</taxon>
        <taxon>CS clade</taxon>
        <taxon>Sphaeropleales</taxon>
        <taxon>Selenastraceae</taxon>
        <taxon>Monoraphidium</taxon>
    </lineage>
</organism>
<dbReference type="Pfam" id="PF00481">
    <property type="entry name" value="PP2C"/>
    <property type="match status" value="1"/>
</dbReference>
<dbReference type="OrthoDB" id="10264738at2759"/>
<accession>A0A0D2KEG9</accession>
<dbReference type="PANTHER" id="PTHR47992">
    <property type="entry name" value="PROTEIN PHOSPHATASE"/>
    <property type="match status" value="1"/>
</dbReference>
<dbReference type="InterPro" id="IPR001932">
    <property type="entry name" value="PPM-type_phosphatase-like_dom"/>
</dbReference>
<reference evidence="3 4" key="1">
    <citation type="journal article" date="2013" name="BMC Genomics">
        <title>Reconstruction of the lipid metabolism for the microalga Monoraphidium neglectum from its genome sequence reveals characteristics suitable for biofuel production.</title>
        <authorList>
            <person name="Bogen C."/>
            <person name="Al-Dilaimi A."/>
            <person name="Albersmeier A."/>
            <person name="Wichmann J."/>
            <person name="Grundmann M."/>
            <person name="Rupp O."/>
            <person name="Lauersen K.J."/>
            <person name="Blifernez-Klassen O."/>
            <person name="Kalinowski J."/>
            <person name="Goesmann A."/>
            <person name="Mussgnug J.H."/>
            <person name="Kruse O."/>
        </authorList>
    </citation>
    <scope>NUCLEOTIDE SEQUENCE [LARGE SCALE GENOMIC DNA]</scope>
    <source>
        <strain evidence="3 4">SAG 48.87</strain>
    </source>
</reference>
<dbReference type="GO" id="GO:0004722">
    <property type="term" value="F:protein serine/threonine phosphatase activity"/>
    <property type="evidence" value="ECO:0007669"/>
    <property type="project" value="InterPro"/>
</dbReference>
<dbReference type="EMBL" id="KK104266">
    <property type="protein sequence ID" value="KIY94178.1"/>
    <property type="molecule type" value="Genomic_DNA"/>
</dbReference>
<dbReference type="AlphaFoldDB" id="A0A0D2KEG9"/>
<name>A0A0D2KEG9_9CHLO</name>
<dbReference type="InterPro" id="IPR015655">
    <property type="entry name" value="PP2C"/>
</dbReference>
<dbReference type="GeneID" id="25731281"/>
<sequence>MGATAVVALLSGRRVYVAHCGDSRAVLGRGGGAVTLTSDHKASRPDEVARVQAAGGQLWFGRVMGELAVSRAIGDHCLRPYVIALPEVSIVERCPDDECLVLASDGLWDVFGSSDAAALALSRLQSAAAEGLCGAAAARAAAGALVKAALERGSRDNITALVVDLRPRPAAAGADDGRPGGGRAGVKDLAAPKA</sequence>
<dbReference type="SMART" id="SM00332">
    <property type="entry name" value="PP2Cc"/>
    <property type="match status" value="1"/>
</dbReference>
<dbReference type="CDD" id="cd00143">
    <property type="entry name" value="PP2Cc"/>
    <property type="match status" value="1"/>
</dbReference>
<protein>
    <recommendedName>
        <fullName evidence="2">PPM-type phosphatase domain-containing protein</fullName>
    </recommendedName>
</protein>
<feature type="domain" description="PPM-type phosphatase" evidence="2">
    <location>
        <begin position="1"/>
        <end position="165"/>
    </location>
</feature>
<dbReference type="Proteomes" id="UP000054498">
    <property type="component" value="Unassembled WGS sequence"/>
</dbReference>
<evidence type="ECO:0000313" key="3">
    <source>
        <dbReference type="EMBL" id="KIY94178.1"/>
    </source>
</evidence>
<gene>
    <name evidence="3" type="ORF">MNEG_13784</name>
</gene>
<dbReference type="SUPFAM" id="SSF81606">
    <property type="entry name" value="PP2C-like"/>
    <property type="match status" value="1"/>
</dbReference>
<proteinExistence type="predicted"/>
<dbReference type="Gene3D" id="3.60.40.10">
    <property type="entry name" value="PPM-type phosphatase domain"/>
    <property type="match status" value="1"/>
</dbReference>